<feature type="transmembrane region" description="Helical" evidence="1">
    <location>
        <begin position="43"/>
        <end position="66"/>
    </location>
</feature>
<feature type="transmembrane region" description="Helical" evidence="1">
    <location>
        <begin position="299"/>
        <end position="321"/>
    </location>
</feature>
<feature type="transmembrane region" description="Helical" evidence="1">
    <location>
        <begin position="87"/>
        <end position="105"/>
    </location>
</feature>
<gene>
    <name evidence="2" type="ORF">PXX05_05520</name>
</gene>
<keyword evidence="1" id="KW-1133">Transmembrane helix</keyword>
<evidence type="ECO:0000313" key="3">
    <source>
        <dbReference type="Proteomes" id="UP001222087"/>
    </source>
</evidence>
<evidence type="ECO:0000313" key="2">
    <source>
        <dbReference type="EMBL" id="WED44244.1"/>
    </source>
</evidence>
<keyword evidence="1" id="KW-0812">Transmembrane</keyword>
<proteinExistence type="predicted"/>
<sequence>MRKFILLMYLLFFCSYSKAHEQWLLTTQEMSKLSKVSPPLIFTQLTVFNGIILSLALLSLLSWVFITNKIESERLSPSQNQINWALLLVRIGTGLMLILCTLGLLPKINVPLFKEPTLFAPDILIKTLPDFWYWLIWLQLGLGILLCIGICIRLTALVLLIMLLLTLVLVGYPLLHYSGFYLGITLFLISNGGGDFSLYSNKRSYIHPISLLILQCTTGINFIFSALSIKLATPMVDIFLLEKTNAFTFNIPADYFVFLMLVVEISFGLLFILGRKLSLISFFMLILFLLLSINLSENILAHSFIYGILGVFMLLNGYPLFSRDNNLIN</sequence>
<name>A0ABY8AWY0_9GAMM</name>
<protein>
    <submittedName>
        <fullName evidence="2">DoxX family membrane protein</fullName>
    </submittedName>
</protein>
<dbReference type="Proteomes" id="UP001222087">
    <property type="component" value="Chromosome"/>
</dbReference>
<feature type="transmembrane region" description="Helical" evidence="1">
    <location>
        <begin position="253"/>
        <end position="272"/>
    </location>
</feature>
<feature type="transmembrane region" description="Helical" evidence="1">
    <location>
        <begin position="131"/>
        <end position="152"/>
    </location>
</feature>
<feature type="transmembrane region" description="Helical" evidence="1">
    <location>
        <begin position="180"/>
        <end position="199"/>
    </location>
</feature>
<feature type="transmembrane region" description="Helical" evidence="1">
    <location>
        <begin position="211"/>
        <end position="233"/>
    </location>
</feature>
<reference evidence="2 3" key="1">
    <citation type="submission" date="2023-02" db="EMBL/GenBank/DDBJ databases">
        <title>Genome Sequence of L. cardiaca H63T.</title>
        <authorList>
            <person name="Lopez A.E."/>
            <person name="Cianciotto N.P."/>
        </authorList>
    </citation>
    <scope>NUCLEOTIDE SEQUENCE [LARGE SCALE GENOMIC DNA]</scope>
    <source>
        <strain evidence="2 3">H63</strain>
    </source>
</reference>
<feature type="transmembrane region" description="Helical" evidence="1">
    <location>
        <begin position="157"/>
        <end position="174"/>
    </location>
</feature>
<organism evidence="2 3">
    <name type="scientific">Legionella cardiaca</name>
    <dbReference type="NCBI Taxonomy" id="1071983"/>
    <lineage>
        <taxon>Bacteria</taxon>
        <taxon>Pseudomonadati</taxon>
        <taxon>Pseudomonadota</taxon>
        <taxon>Gammaproteobacteria</taxon>
        <taxon>Legionellales</taxon>
        <taxon>Legionellaceae</taxon>
        <taxon>Legionella</taxon>
    </lineage>
</organism>
<dbReference type="EMBL" id="CP119078">
    <property type="protein sequence ID" value="WED44244.1"/>
    <property type="molecule type" value="Genomic_DNA"/>
</dbReference>
<feature type="transmembrane region" description="Helical" evidence="1">
    <location>
        <begin position="277"/>
        <end position="293"/>
    </location>
</feature>
<evidence type="ECO:0000256" key="1">
    <source>
        <dbReference type="SAM" id="Phobius"/>
    </source>
</evidence>
<keyword evidence="3" id="KW-1185">Reference proteome</keyword>
<accession>A0ABY8AWY0</accession>
<keyword evidence="1" id="KW-0472">Membrane</keyword>
<dbReference type="RefSeq" id="WP_275090061.1">
    <property type="nucleotide sequence ID" value="NZ_CP119078.1"/>
</dbReference>